<dbReference type="Gene3D" id="2.30.29.30">
    <property type="entry name" value="Pleckstrin-homology domain (PH domain)/Phosphotyrosine-binding domain (PTB)"/>
    <property type="match status" value="1"/>
</dbReference>
<feature type="transmembrane region" description="Helical" evidence="7">
    <location>
        <begin position="50"/>
        <end position="72"/>
    </location>
</feature>
<dbReference type="AlphaFoldDB" id="A0A8J8P542"/>
<keyword evidence="3 7" id="KW-0812">Transmembrane</keyword>
<keyword evidence="5 7" id="KW-0472">Membrane</keyword>
<comment type="subcellular location">
    <subcellularLocation>
        <location evidence="1">Membrane</location>
        <topology evidence="1">Multi-pass membrane protein</topology>
    </subcellularLocation>
</comment>
<name>A0A8J8P542_HALGN</name>
<organism evidence="9 10">
    <name type="scientific">Halteria grandinella</name>
    <dbReference type="NCBI Taxonomy" id="5974"/>
    <lineage>
        <taxon>Eukaryota</taxon>
        <taxon>Sar</taxon>
        <taxon>Alveolata</taxon>
        <taxon>Ciliophora</taxon>
        <taxon>Intramacronucleata</taxon>
        <taxon>Spirotrichea</taxon>
        <taxon>Stichotrichia</taxon>
        <taxon>Sporadotrichida</taxon>
        <taxon>Halteriidae</taxon>
        <taxon>Halteria</taxon>
    </lineage>
</organism>
<evidence type="ECO:0000256" key="2">
    <source>
        <dbReference type="ARBA" id="ARBA00010487"/>
    </source>
</evidence>
<sequence>MNQKQQQKQGSSDFFKKLQTRSGLTLATWSVGGVLILTLLFVVGNISDQAFLWATVSSTFILSICMLVSMFARYADSERFPISAYLNIGTVFILSFSSIGLLGLDLAFTLRDRQDGIGQKIYDTEVSILWNIVYWGSLVFGTIFSNFLTRYWQSGHFTMGRRIKQVLKNLLKLIIAGAVVFGLLAALVLGYLQPHVEGLKSIAMIMSSIYNMIFLCFLMGFGLFNLPIFLWKYHDNKESLYAELERADQVRRDYRSSMADFYVIVNKCKNMIDNHKSANNMEFMEVLEREMPEKDLEGQTIGASKNFQLDIKKGQEVTEDFIADIRNQFKTGYFLYKRKKSRWISLNKKVLALTEEPKFEEDYLKKPLKGAKLDDMVLKPKPNNRVKLSLFRILAIFMFFISIVVIITQATALVAHEYSVLYWAIELHPENIILNTFFSIFLVASMTMLCFFTVFYSKVSDFLQLVPQHTDCLQFQSVIGMSCKIITMACFNYMVILGEFKKASSNDKDKNSLITTGYEDLYSSMIRVPYLGSLIPIILPSLVVGFALLFAILSIFNMKNKALTAFKKVSDGENTKTESNNKENELDKNAALVDAIMKGERAILSELDLQRKREERNRLLRFNNPNFGKDEESHNTSKKDKTNASHSMFKKQPTRKISDEDDDLRRSLLEQKKSMISSINEDIVDEESIKVKAPIKKQATQGKKPPKPVIPKGKKYGVFEEASDSIASKKLDSDDEEQETEAEKKRKEDMKKVKGIFAKHTASKAGRKRSDSDQEDSRLKKHGHRDSDDDEEESKESSSMTVSAASAQVKNFSKEGVIYKKQSKSLFSAWDKRYIVLKNHIITFYDDSSKKQAGKTIDLTKVGAVYMHYDENAPVKSKKLDKKDKEESRFDVYTPERVFMLKAEGIIEATEWVEVLQKAAKHYNKQGYGKIERRLSNKSKE</sequence>
<protein>
    <recommendedName>
        <fullName evidence="8">PH domain-containing protein</fullName>
    </recommendedName>
</protein>
<keyword evidence="10" id="KW-1185">Reference proteome</keyword>
<evidence type="ECO:0000256" key="1">
    <source>
        <dbReference type="ARBA" id="ARBA00004141"/>
    </source>
</evidence>
<dbReference type="SMART" id="SM00233">
    <property type="entry name" value="PH"/>
    <property type="match status" value="1"/>
</dbReference>
<feature type="transmembrane region" description="Helical" evidence="7">
    <location>
        <begin position="389"/>
        <end position="412"/>
    </location>
</feature>
<proteinExistence type="inferred from homology"/>
<feature type="region of interest" description="Disordered" evidence="6">
    <location>
        <begin position="620"/>
        <end position="663"/>
    </location>
</feature>
<dbReference type="EMBL" id="RRYP01001233">
    <property type="protein sequence ID" value="TNV86220.1"/>
    <property type="molecule type" value="Genomic_DNA"/>
</dbReference>
<dbReference type="PANTHER" id="PTHR21355:SF0">
    <property type="entry name" value="G-PROTEIN COUPLED RECEPTOR-ASSOCIATED PROTEIN LMBRD2"/>
    <property type="match status" value="1"/>
</dbReference>
<feature type="region of interest" description="Disordered" evidence="6">
    <location>
        <begin position="695"/>
        <end position="804"/>
    </location>
</feature>
<feature type="compositionally biased region" description="Basic and acidic residues" evidence="6">
    <location>
        <begin position="768"/>
        <end position="778"/>
    </location>
</feature>
<feature type="transmembrane region" description="Helical" evidence="7">
    <location>
        <begin position="534"/>
        <end position="558"/>
    </location>
</feature>
<feature type="compositionally biased region" description="Basic and acidic residues" evidence="6">
    <location>
        <begin position="628"/>
        <end position="643"/>
    </location>
</feature>
<feature type="transmembrane region" description="Helical" evidence="7">
    <location>
        <begin position="432"/>
        <end position="456"/>
    </location>
</feature>
<comment type="caution">
    <text evidence="9">The sequence shown here is derived from an EMBL/GenBank/DDBJ whole genome shotgun (WGS) entry which is preliminary data.</text>
</comment>
<dbReference type="InterPro" id="IPR001849">
    <property type="entry name" value="PH_domain"/>
</dbReference>
<dbReference type="OrthoDB" id="203099at2759"/>
<evidence type="ECO:0000256" key="3">
    <source>
        <dbReference type="ARBA" id="ARBA00022692"/>
    </source>
</evidence>
<accession>A0A8J8P542</accession>
<dbReference type="Pfam" id="PF04791">
    <property type="entry name" value="LMBR1"/>
    <property type="match status" value="1"/>
</dbReference>
<feature type="transmembrane region" description="Helical" evidence="7">
    <location>
        <begin position="84"/>
        <end position="108"/>
    </location>
</feature>
<comment type="similarity">
    <text evidence="2">Belongs to the LIMR family.</text>
</comment>
<dbReference type="SUPFAM" id="SSF50729">
    <property type="entry name" value="PH domain-like"/>
    <property type="match status" value="1"/>
</dbReference>
<dbReference type="InterPro" id="IPR006876">
    <property type="entry name" value="LMBR1-like_membr_prot"/>
</dbReference>
<evidence type="ECO:0000259" key="8">
    <source>
        <dbReference type="PROSITE" id="PS50003"/>
    </source>
</evidence>
<evidence type="ECO:0000256" key="6">
    <source>
        <dbReference type="SAM" id="MobiDB-lite"/>
    </source>
</evidence>
<keyword evidence="4 7" id="KW-1133">Transmembrane helix</keyword>
<dbReference type="InterPro" id="IPR011993">
    <property type="entry name" value="PH-like_dom_sf"/>
</dbReference>
<dbReference type="Proteomes" id="UP000785679">
    <property type="component" value="Unassembled WGS sequence"/>
</dbReference>
<gene>
    <name evidence="9" type="ORF">FGO68_gene343</name>
</gene>
<feature type="transmembrane region" description="Helical" evidence="7">
    <location>
        <begin position="170"/>
        <end position="192"/>
    </location>
</feature>
<feature type="domain" description="PH" evidence="8">
    <location>
        <begin position="811"/>
        <end position="921"/>
    </location>
</feature>
<feature type="transmembrane region" description="Helical" evidence="7">
    <location>
        <begin position="21"/>
        <end position="44"/>
    </location>
</feature>
<dbReference type="PANTHER" id="PTHR21355">
    <property type="entry name" value="G-PROTEIN COUPLED RECEPTOR-ASSOCIATED PROTEIN LMBRD2"/>
    <property type="match status" value="1"/>
</dbReference>
<dbReference type="InterPro" id="IPR051584">
    <property type="entry name" value="GPCR-associated_LMBR1"/>
</dbReference>
<evidence type="ECO:0000256" key="7">
    <source>
        <dbReference type="SAM" id="Phobius"/>
    </source>
</evidence>
<dbReference type="GO" id="GO:0016020">
    <property type="term" value="C:membrane"/>
    <property type="evidence" value="ECO:0007669"/>
    <property type="project" value="UniProtKB-SubCell"/>
</dbReference>
<feature type="compositionally biased region" description="Basic and acidic residues" evidence="6">
    <location>
        <begin position="741"/>
        <end position="752"/>
    </location>
</feature>
<dbReference type="Pfam" id="PF00169">
    <property type="entry name" value="PH"/>
    <property type="match status" value="1"/>
</dbReference>
<feature type="transmembrane region" description="Helical" evidence="7">
    <location>
        <begin position="212"/>
        <end position="231"/>
    </location>
</feature>
<evidence type="ECO:0000256" key="4">
    <source>
        <dbReference type="ARBA" id="ARBA00022989"/>
    </source>
</evidence>
<feature type="transmembrane region" description="Helical" evidence="7">
    <location>
        <begin position="477"/>
        <end position="496"/>
    </location>
</feature>
<evidence type="ECO:0000313" key="10">
    <source>
        <dbReference type="Proteomes" id="UP000785679"/>
    </source>
</evidence>
<evidence type="ECO:0000256" key="5">
    <source>
        <dbReference type="ARBA" id="ARBA00023136"/>
    </source>
</evidence>
<feature type="transmembrane region" description="Helical" evidence="7">
    <location>
        <begin position="128"/>
        <end position="149"/>
    </location>
</feature>
<reference evidence="9" key="1">
    <citation type="submission" date="2019-06" db="EMBL/GenBank/DDBJ databases">
        <authorList>
            <person name="Zheng W."/>
        </authorList>
    </citation>
    <scope>NUCLEOTIDE SEQUENCE</scope>
    <source>
        <strain evidence="9">QDHG01</strain>
    </source>
</reference>
<evidence type="ECO:0000313" key="9">
    <source>
        <dbReference type="EMBL" id="TNV86220.1"/>
    </source>
</evidence>
<dbReference type="PROSITE" id="PS50003">
    <property type="entry name" value="PH_DOMAIN"/>
    <property type="match status" value="1"/>
</dbReference>